<organism evidence="2 3">
    <name type="scientific">Methanoplanus limicola DSM 2279</name>
    <dbReference type="NCBI Taxonomy" id="937775"/>
    <lineage>
        <taxon>Archaea</taxon>
        <taxon>Methanobacteriati</taxon>
        <taxon>Methanobacteriota</taxon>
        <taxon>Stenosarchaea group</taxon>
        <taxon>Methanomicrobia</taxon>
        <taxon>Methanomicrobiales</taxon>
        <taxon>Methanomicrobiaceae</taxon>
        <taxon>Methanoplanus</taxon>
    </lineage>
</organism>
<evidence type="ECO:0000256" key="1">
    <source>
        <dbReference type="SAM" id="Phobius"/>
    </source>
</evidence>
<keyword evidence="3" id="KW-1185">Reference proteome</keyword>
<dbReference type="RefSeq" id="WP_004076687.1">
    <property type="nucleotide sequence ID" value="NZ_CM001436.1"/>
</dbReference>
<accession>H1YXK4</accession>
<keyword evidence="1" id="KW-0472">Membrane</keyword>
<evidence type="ECO:0000313" key="3">
    <source>
        <dbReference type="Proteomes" id="UP000005741"/>
    </source>
</evidence>
<proteinExistence type="predicted"/>
<dbReference type="Proteomes" id="UP000005741">
    <property type="component" value="Chromosome"/>
</dbReference>
<gene>
    <name evidence="2" type="ORF">Metlim_0851</name>
</gene>
<sequence length="177" mass="19270">MILSSELLFWSKLPCYGVDISDRVINNCKRMLRRPDDSAVSTMVEYLNITTVMVVMLVVVFFAANTIFIEKPSNTIKYNSFVDIGNGMSVRVVDLYAVAPETGRVVTSFNIPDDVAGKEYYLRLDPLATGAGQTIIVTDGYITTRISLSGIGATRGVTGNTTGTGENVITYDSGGFR</sequence>
<feature type="transmembrane region" description="Helical" evidence="1">
    <location>
        <begin position="46"/>
        <end position="68"/>
    </location>
</feature>
<keyword evidence="1" id="KW-0812">Transmembrane</keyword>
<protein>
    <submittedName>
        <fullName evidence="2">Uncharacterized protein</fullName>
    </submittedName>
</protein>
<name>H1YXK4_9EURY</name>
<dbReference type="InParanoid" id="H1YXK4"/>
<reference evidence="2 3" key="1">
    <citation type="submission" date="2011-10" db="EMBL/GenBank/DDBJ databases">
        <title>The Improved High-Quality Draft genome of Methanoplanus limicola DSM 2279.</title>
        <authorList>
            <consortium name="US DOE Joint Genome Institute (JGI-PGF)"/>
            <person name="Lucas S."/>
            <person name="Copeland A."/>
            <person name="Lapidus A."/>
            <person name="Glavina del Rio T."/>
            <person name="Dalin E."/>
            <person name="Tice H."/>
            <person name="Bruce D."/>
            <person name="Goodwin L."/>
            <person name="Pitluck S."/>
            <person name="Peters L."/>
            <person name="Mikhailova N."/>
            <person name="Lu M."/>
            <person name="Kyrpides N."/>
            <person name="Mavromatis K."/>
            <person name="Ivanova N."/>
            <person name="Markowitz V."/>
            <person name="Cheng J.-F."/>
            <person name="Hugenholtz P."/>
            <person name="Woyke T."/>
            <person name="Wu D."/>
            <person name="Wirth R."/>
            <person name="Brambilla E.-M."/>
            <person name="Klenk H.-P."/>
            <person name="Eisen J.A."/>
        </authorList>
    </citation>
    <scope>NUCLEOTIDE SEQUENCE [LARGE SCALE GENOMIC DNA]</scope>
    <source>
        <strain evidence="2 3">DSM 2279</strain>
    </source>
</reference>
<dbReference type="EMBL" id="CM001436">
    <property type="protein sequence ID" value="EHQ34973.1"/>
    <property type="molecule type" value="Genomic_DNA"/>
</dbReference>
<evidence type="ECO:0000313" key="2">
    <source>
        <dbReference type="EMBL" id="EHQ34973.1"/>
    </source>
</evidence>
<dbReference type="AlphaFoldDB" id="H1YXK4"/>
<keyword evidence="1" id="KW-1133">Transmembrane helix</keyword>
<dbReference type="STRING" id="937775.Metlim_0851"/>
<dbReference type="HOGENOM" id="CLU_129664_0_0_2"/>